<dbReference type="InterPro" id="IPR007321">
    <property type="entry name" value="Transposase_28"/>
</dbReference>
<evidence type="ECO:0000313" key="2">
    <source>
        <dbReference type="EMBL" id="GJU04500.1"/>
    </source>
</evidence>
<dbReference type="Proteomes" id="UP001151760">
    <property type="component" value="Unassembled WGS sequence"/>
</dbReference>
<sequence length="257" mass="28564">MYVAPIGFAGLYVHYLTISNLRILLHEFVYEVLDYFHVYLSRLNPFGCAKLITFAVMCKSYGGEPTVDLFRGFLNLNPAEDWLTFAKRSKAEAHAILLKPISCLETFPDPIIYLVILKSSQKHSLLQPAIFIGGKEMSFLPKEPSNEFGIGSPSSSINKEDMFVDVEPLASANPNQLIENFVKTEGSSVNKTVMVVPGGSVAERIKNQRCRKKGIAKAPVKRKLGTFGSPQRIIHQKSAKAKVESSSYLAIFDDDDD</sequence>
<accession>A0ABQ5IWA4</accession>
<comment type="caution">
    <text evidence="2">The sequence shown here is derived from an EMBL/GenBank/DDBJ whole genome shotgun (WGS) entry which is preliminary data.</text>
</comment>
<name>A0ABQ5IWA4_9ASTR</name>
<reference evidence="2" key="2">
    <citation type="submission" date="2022-01" db="EMBL/GenBank/DDBJ databases">
        <authorList>
            <person name="Yamashiro T."/>
            <person name="Shiraishi A."/>
            <person name="Satake H."/>
            <person name="Nakayama K."/>
        </authorList>
    </citation>
    <scope>NUCLEOTIDE SEQUENCE</scope>
</reference>
<dbReference type="Pfam" id="PF04195">
    <property type="entry name" value="Transposase_28"/>
    <property type="match status" value="1"/>
</dbReference>
<dbReference type="EMBL" id="BQNB010021254">
    <property type="protein sequence ID" value="GJU04500.1"/>
    <property type="molecule type" value="Genomic_DNA"/>
</dbReference>
<keyword evidence="3" id="KW-1185">Reference proteome</keyword>
<evidence type="ECO:0000259" key="1">
    <source>
        <dbReference type="Pfam" id="PF04195"/>
    </source>
</evidence>
<proteinExistence type="predicted"/>
<gene>
    <name evidence="2" type="ORF">Tco_1120930</name>
</gene>
<organism evidence="2 3">
    <name type="scientific">Tanacetum coccineum</name>
    <dbReference type="NCBI Taxonomy" id="301880"/>
    <lineage>
        <taxon>Eukaryota</taxon>
        <taxon>Viridiplantae</taxon>
        <taxon>Streptophyta</taxon>
        <taxon>Embryophyta</taxon>
        <taxon>Tracheophyta</taxon>
        <taxon>Spermatophyta</taxon>
        <taxon>Magnoliopsida</taxon>
        <taxon>eudicotyledons</taxon>
        <taxon>Gunneridae</taxon>
        <taxon>Pentapetalae</taxon>
        <taxon>asterids</taxon>
        <taxon>campanulids</taxon>
        <taxon>Asterales</taxon>
        <taxon>Asteraceae</taxon>
        <taxon>Asteroideae</taxon>
        <taxon>Anthemideae</taxon>
        <taxon>Anthemidinae</taxon>
        <taxon>Tanacetum</taxon>
    </lineage>
</organism>
<reference evidence="2" key="1">
    <citation type="journal article" date="2022" name="Int. J. Mol. Sci.">
        <title>Draft Genome of Tanacetum Coccineum: Genomic Comparison of Closely Related Tanacetum-Family Plants.</title>
        <authorList>
            <person name="Yamashiro T."/>
            <person name="Shiraishi A."/>
            <person name="Nakayama K."/>
            <person name="Satake H."/>
        </authorList>
    </citation>
    <scope>NUCLEOTIDE SEQUENCE</scope>
</reference>
<feature type="domain" description="Transposase (putative) gypsy type" evidence="1">
    <location>
        <begin position="19"/>
        <end position="77"/>
    </location>
</feature>
<protein>
    <recommendedName>
        <fullName evidence="1">Transposase (putative) gypsy type domain-containing protein</fullName>
    </recommendedName>
</protein>
<evidence type="ECO:0000313" key="3">
    <source>
        <dbReference type="Proteomes" id="UP001151760"/>
    </source>
</evidence>